<feature type="transmembrane region" description="Helical" evidence="7">
    <location>
        <begin position="200"/>
        <end position="222"/>
    </location>
</feature>
<comment type="similarity">
    <text evidence="7">Belongs to the binding-protein-dependent transport system permease family.</text>
</comment>
<evidence type="ECO:0000256" key="7">
    <source>
        <dbReference type="RuleBase" id="RU363032"/>
    </source>
</evidence>
<dbReference type="InterPro" id="IPR000515">
    <property type="entry name" value="MetI-like"/>
</dbReference>
<protein>
    <submittedName>
        <fullName evidence="9">ABC transporter permease</fullName>
    </submittedName>
</protein>
<evidence type="ECO:0000256" key="1">
    <source>
        <dbReference type="ARBA" id="ARBA00004651"/>
    </source>
</evidence>
<dbReference type="InterPro" id="IPR035906">
    <property type="entry name" value="MetI-like_sf"/>
</dbReference>
<dbReference type="Gene3D" id="1.10.3720.10">
    <property type="entry name" value="MetI-like"/>
    <property type="match status" value="1"/>
</dbReference>
<proteinExistence type="inferred from homology"/>
<reference evidence="9 10" key="1">
    <citation type="submission" date="2018-04" db="EMBL/GenBank/DDBJ databases">
        <title>Paenibacillus taichungensis Genome sequencing and assembly.</title>
        <authorList>
            <person name="Xu J."/>
            <person name="Rensing C."/>
            <person name="Mazhar H.S."/>
        </authorList>
    </citation>
    <scope>NUCLEOTIDE SEQUENCE [LARGE SCALE GENOMIC DNA]</scope>
    <source>
        <strain evidence="9 10">NC1</strain>
    </source>
</reference>
<feature type="transmembrane region" description="Helical" evidence="7">
    <location>
        <begin position="24"/>
        <end position="46"/>
    </location>
</feature>
<accession>A0A329QLA8</accession>
<evidence type="ECO:0000313" key="9">
    <source>
        <dbReference type="EMBL" id="RAW12936.1"/>
    </source>
</evidence>
<dbReference type="PROSITE" id="PS50928">
    <property type="entry name" value="ABC_TM1"/>
    <property type="match status" value="1"/>
</dbReference>
<keyword evidence="5 7" id="KW-1133">Transmembrane helix</keyword>
<sequence length="352" mass="40203">MNGIIEGIYSFYEGIGAPASLLPLLPFLTVIVLVFAIIYTITRVLVKKRIIHTKTASFYLFVSVWIIGFLLFTVGPMIFSFYISFNKWEVVSDPKWIGLDNYRMLFKDTMFYKSLSVTFYYTLVSVPLQVILSLAIALLMNLKLRGIYFFRTIYYLPTLVQGVAQMVLFIWIFNPNVGLVNSLLRLIGIEGPGWFSSPDWSMPAVIIMSLWTVGGNMIIYLAGLSDIPQSLYEAAEIDGATAARKAWHVTLPQISPILFFNTVTSMIGAFQTFTQGFMVNGGPDNSLLFYAYYLYQNAFMWFKMGYGSALAWVLFVIILVFTALVFRSSALWVYYETEQTGRRKRRVRKKRA</sequence>
<evidence type="ECO:0000256" key="6">
    <source>
        <dbReference type="ARBA" id="ARBA00023136"/>
    </source>
</evidence>
<dbReference type="Pfam" id="PF00528">
    <property type="entry name" value="BPD_transp_1"/>
    <property type="match status" value="1"/>
</dbReference>
<evidence type="ECO:0000313" key="10">
    <source>
        <dbReference type="Proteomes" id="UP000250642"/>
    </source>
</evidence>
<feature type="transmembrane region" description="Helical" evidence="7">
    <location>
        <begin position="309"/>
        <end position="335"/>
    </location>
</feature>
<comment type="subcellular location">
    <subcellularLocation>
        <location evidence="1 7">Cell membrane</location>
        <topology evidence="1 7">Multi-pass membrane protein</topology>
    </subcellularLocation>
</comment>
<feature type="domain" description="ABC transmembrane type-1" evidence="8">
    <location>
        <begin position="115"/>
        <end position="325"/>
    </location>
</feature>
<dbReference type="EMBL" id="QEVW01000014">
    <property type="protein sequence ID" value="RAW12936.1"/>
    <property type="molecule type" value="Genomic_DNA"/>
</dbReference>
<keyword evidence="4 7" id="KW-0812">Transmembrane</keyword>
<feature type="transmembrane region" description="Helical" evidence="7">
    <location>
        <begin position="119"/>
        <end position="140"/>
    </location>
</feature>
<dbReference type="GO" id="GO:0005886">
    <property type="term" value="C:plasma membrane"/>
    <property type="evidence" value="ECO:0007669"/>
    <property type="project" value="UniProtKB-SubCell"/>
</dbReference>
<dbReference type="CDD" id="cd06261">
    <property type="entry name" value="TM_PBP2"/>
    <property type="match status" value="1"/>
</dbReference>
<name>A0A329QLA8_9BACL</name>
<keyword evidence="6 7" id="KW-0472">Membrane</keyword>
<dbReference type="AlphaFoldDB" id="A0A329QLA8"/>
<evidence type="ECO:0000259" key="8">
    <source>
        <dbReference type="PROSITE" id="PS50928"/>
    </source>
</evidence>
<feature type="transmembrane region" description="Helical" evidence="7">
    <location>
        <begin position="58"/>
        <end position="83"/>
    </location>
</feature>
<keyword evidence="2 7" id="KW-0813">Transport</keyword>
<keyword evidence="3" id="KW-1003">Cell membrane</keyword>
<dbReference type="PANTHER" id="PTHR30193:SF1">
    <property type="entry name" value="ABC TRANSPORTER PERMEASE PROTEIN YESP-RELATED"/>
    <property type="match status" value="1"/>
</dbReference>
<gene>
    <name evidence="9" type="ORF">DC345_21915</name>
</gene>
<evidence type="ECO:0000256" key="2">
    <source>
        <dbReference type="ARBA" id="ARBA00022448"/>
    </source>
</evidence>
<feature type="transmembrane region" description="Helical" evidence="7">
    <location>
        <begin position="152"/>
        <end position="173"/>
    </location>
</feature>
<dbReference type="RefSeq" id="WP_113054909.1">
    <property type="nucleotide sequence ID" value="NZ_QEVW01000014.1"/>
</dbReference>
<organism evidence="9 10">
    <name type="scientific">Paenibacillus taichungensis</name>
    <dbReference type="NCBI Taxonomy" id="484184"/>
    <lineage>
        <taxon>Bacteria</taxon>
        <taxon>Bacillati</taxon>
        <taxon>Bacillota</taxon>
        <taxon>Bacilli</taxon>
        <taxon>Bacillales</taxon>
        <taxon>Paenibacillaceae</taxon>
        <taxon>Paenibacillus</taxon>
    </lineage>
</organism>
<dbReference type="InterPro" id="IPR051393">
    <property type="entry name" value="ABC_transporter_permease"/>
</dbReference>
<dbReference type="GO" id="GO:0055085">
    <property type="term" value="P:transmembrane transport"/>
    <property type="evidence" value="ECO:0007669"/>
    <property type="project" value="InterPro"/>
</dbReference>
<feature type="transmembrane region" description="Helical" evidence="7">
    <location>
        <begin position="254"/>
        <end position="273"/>
    </location>
</feature>
<evidence type="ECO:0000256" key="3">
    <source>
        <dbReference type="ARBA" id="ARBA00022475"/>
    </source>
</evidence>
<evidence type="ECO:0000256" key="5">
    <source>
        <dbReference type="ARBA" id="ARBA00022989"/>
    </source>
</evidence>
<dbReference type="SUPFAM" id="SSF161098">
    <property type="entry name" value="MetI-like"/>
    <property type="match status" value="1"/>
</dbReference>
<comment type="caution">
    <text evidence="9">The sequence shown here is derived from an EMBL/GenBank/DDBJ whole genome shotgun (WGS) entry which is preliminary data.</text>
</comment>
<evidence type="ECO:0000256" key="4">
    <source>
        <dbReference type="ARBA" id="ARBA00022692"/>
    </source>
</evidence>
<dbReference type="Proteomes" id="UP000250642">
    <property type="component" value="Unassembled WGS sequence"/>
</dbReference>
<dbReference type="PANTHER" id="PTHR30193">
    <property type="entry name" value="ABC TRANSPORTER PERMEASE PROTEIN"/>
    <property type="match status" value="1"/>
</dbReference>